<name>A0A4V4N8P8_9NEIS</name>
<dbReference type="OrthoDB" id="3663240at2"/>
<dbReference type="Gene3D" id="3.40.50.1820">
    <property type="entry name" value="alpha/beta hydrolase"/>
    <property type="match status" value="1"/>
</dbReference>
<evidence type="ECO:0000313" key="3">
    <source>
        <dbReference type="Proteomes" id="UP000308891"/>
    </source>
</evidence>
<dbReference type="EMBL" id="STGJ01000003">
    <property type="protein sequence ID" value="TIC85233.1"/>
    <property type="molecule type" value="Genomic_DNA"/>
</dbReference>
<dbReference type="AlphaFoldDB" id="A0A4V4N8P8"/>
<dbReference type="InterPro" id="IPR050266">
    <property type="entry name" value="AB_hydrolase_sf"/>
</dbReference>
<dbReference type="GO" id="GO:0047372">
    <property type="term" value="F:monoacylglycerol lipase activity"/>
    <property type="evidence" value="ECO:0007669"/>
    <property type="project" value="TreeGrafter"/>
</dbReference>
<evidence type="ECO:0000259" key="1">
    <source>
        <dbReference type="Pfam" id="PF00561"/>
    </source>
</evidence>
<organism evidence="2 3">
    <name type="scientific">Crenobacter intestini</name>
    <dbReference type="NCBI Taxonomy" id="2563443"/>
    <lineage>
        <taxon>Bacteria</taxon>
        <taxon>Pseudomonadati</taxon>
        <taxon>Pseudomonadota</taxon>
        <taxon>Betaproteobacteria</taxon>
        <taxon>Neisseriales</taxon>
        <taxon>Neisseriaceae</taxon>
        <taxon>Crenobacter</taxon>
    </lineage>
</organism>
<accession>A0A4V4N8P8</accession>
<comment type="caution">
    <text evidence="2">The sequence shown here is derived from an EMBL/GenBank/DDBJ whole genome shotgun (WGS) entry which is preliminary data.</text>
</comment>
<sequence length="264" mass="29108">MPYLEVDHRRLFYERSGQPDAPALMLMNGITMNTSAWTWLMPVLEKSFDVIRVDFCGQGLSDKPDEAFYPLARQASDAAALLAQLKVGLAHVLGLSYGGMVALHFARHHPERVDRLLLAATLAWSDPVNALIARNWVDSDKAGGFALRFDSGLPWLFSSRFLAAQAHLLPTLRQFAEAVDWPAAQRLSRGVLEHDARSWLDEIRCPTLVVVGSEDRLTPRHQAELLAHGIAGARLLLLDGCAHALHLEAPDALAGAAQRFLLQP</sequence>
<protein>
    <submittedName>
        <fullName evidence="2">Alpha/beta fold hydrolase</fullName>
    </submittedName>
</protein>
<dbReference type="PANTHER" id="PTHR43798">
    <property type="entry name" value="MONOACYLGLYCEROL LIPASE"/>
    <property type="match status" value="1"/>
</dbReference>
<dbReference type="InterPro" id="IPR000073">
    <property type="entry name" value="AB_hydrolase_1"/>
</dbReference>
<dbReference type="SUPFAM" id="SSF53474">
    <property type="entry name" value="alpha/beta-Hydrolases"/>
    <property type="match status" value="1"/>
</dbReference>
<feature type="domain" description="AB hydrolase-1" evidence="1">
    <location>
        <begin position="22"/>
        <end position="250"/>
    </location>
</feature>
<dbReference type="Pfam" id="PF00561">
    <property type="entry name" value="Abhydrolase_1"/>
    <property type="match status" value="1"/>
</dbReference>
<gene>
    <name evidence="2" type="ORF">E5K04_04345</name>
</gene>
<dbReference type="PANTHER" id="PTHR43798:SF33">
    <property type="entry name" value="HYDROLASE, PUTATIVE (AFU_ORTHOLOGUE AFUA_2G14860)-RELATED"/>
    <property type="match status" value="1"/>
</dbReference>
<dbReference type="Proteomes" id="UP000308891">
    <property type="component" value="Unassembled WGS sequence"/>
</dbReference>
<dbReference type="RefSeq" id="WP_136551681.1">
    <property type="nucleotide sequence ID" value="NZ_STGJ01000003.1"/>
</dbReference>
<evidence type="ECO:0000313" key="2">
    <source>
        <dbReference type="EMBL" id="TIC85233.1"/>
    </source>
</evidence>
<keyword evidence="2" id="KW-0378">Hydrolase</keyword>
<dbReference type="GO" id="GO:0016020">
    <property type="term" value="C:membrane"/>
    <property type="evidence" value="ECO:0007669"/>
    <property type="project" value="TreeGrafter"/>
</dbReference>
<dbReference type="InterPro" id="IPR029058">
    <property type="entry name" value="AB_hydrolase_fold"/>
</dbReference>
<keyword evidence="3" id="KW-1185">Reference proteome</keyword>
<dbReference type="GO" id="GO:0046464">
    <property type="term" value="P:acylglycerol catabolic process"/>
    <property type="evidence" value="ECO:0007669"/>
    <property type="project" value="TreeGrafter"/>
</dbReference>
<proteinExistence type="predicted"/>
<dbReference type="PRINTS" id="PR00111">
    <property type="entry name" value="ABHYDROLASE"/>
</dbReference>
<reference evidence="2 3" key="1">
    <citation type="submission" date="2019-04" db="EMBL/GenBank/DDBJ databases">
        <title>Crenobacter sp. nov.</title>
        <authorList>
            <person name="Shi S."/>
        </authorList>
    </citation>
    <scope>NUCLEOTIDE SEQUENCE [LARGE SCALE GENOMIC DNA]</scope>
    <source>
        <strain evidence="2 3">GY 70310</strain>
    </source>
</reference>